<dbReference type="EMBL" id="CABVLU010000002">
    <property type="protein sequence ID" value="VVT49135.1"/>
    <property type="molecule type" value="Genomic_DNA"/>
</dbReference>
<keyword evidence="2" id="KW-1185">Reference proteome</keyword>
<dbReference type="AlphaFoldDB" id="A0A5E8BHY1"/>
<evidence type="ECO:0000313" key="2">
    <source>
        <dbReference type="Proteomes" id="UP000398389"/>
    </source>
</evidence>
<accession>A0A5E8BHY1</accession>
<dbReference type="GeneID" id="43580941"/>
<sequence>MLLITCSFSLSNKKALKKSSKKLKEAEDFGTEQLSIPQFSAKSLRTMFTSDLYLVPTTPAVDPKGKRVSFDFKLDVKLLEEAPLVNNVYASKALSRMWGNTSLEHLCQLVSTVKKCVNKVTSSPPKCVLLVNGKDFKLFKFEKASFTISHESEVVYGCLVTSDFCKGRFQSLGKIVVNSIYKVKKCGKGMMQDFSRTPQLEQNISDNPNSYNDYDLISKSQPISIFSNKRVSQSSTIILEYNSEEDVDSLNNAISLVKQEFFNPQVKGKKNAENIYVKSVNSSMTTVSSEIPFSIVLPTPPPKVATCTWN</sequence>
<gene>
    <name evidence="1" type="ORF">SAPINGB_P002121</name>
</gene>
<organism evidence="1 2">
    <name type="scientific">Magnusiomyces paraingens</name>
    <dbReference type="NCBI Taxonomy" id="2606893"/>
    <lineage>
        <taxon>Eukaryota</taxon>
        <taxon>Fungi</taxon>
        <taxon>Dikarya</taxon>
        <taxon>Ascomycota</taxon>
        <taxon>Saccharomycotina</taxon>
        <taxon>Dipodascomycetes</taxon>
        <taxon>Dipodascales</taxon>
        <taxon>Dipodascaceae</taxon>
        <taxon>Magnusiomyces</taxon>
    </lineage>
</organism>
<evidence type="ECO:0000313" key="1">
    <source>
        <dbReference type="EMBL" id="VVT49135.1"/>
    </source>
</evidence>
<protein>
    <submittedName>
        <fullName evidence="1">Uncharacterized protein</fullName>
    </submittedName>
</protein>
<reference evidence="1 2" key="1">
    <citation type="submission" date="2019-09" db="EMBL/GenBank/DDBJ databases">
        <authorList>
            <person name="Brejova B."/>
        </authorList>
    </citation>
    <scope>NUCLEOTIDE SEQUENCE [LARGE SCALE GENOMIC DNA]</scope>
</reference>
<name>A0A5E8BHY1_9ASCO</name>
<proteinExistence type="predicted"/>
<dbReference type="RefSeq" id="XP_031852732.1">
    <property type="nucleotide sequence ID" value="XM_031996841.1"/>
</dbReference>
<dbReference type="Proteomes" id="UP000398389">
    <property type="component" value="Unassembled WGS sequence"/>
</dbReference>